<gene>
    <name evidence="2" type="ORF">MELLADRAFT_85389</name>
</gene>
<evidence type="ECO:0000256" key="1">
    <source>
        <dbReference type="SAM" id="MobiDB-lite"/>
    </source>
</evidence>
<dbReference type="VEuPathDB" id="FungiDB:MELLADRAFT_85389"/>
<protein>
    <submittedName>
        <fullName evidence="2">Uncharacterized protein</fullName>
    </submittedName>
</protein>
<accession>F4RII4</accession>
<reference evidence="3" key="1">
    <citation type="journal article" date="2011" name="Proc. Natl. Acad. Sci. U.S.A.">
        <title>Obligate biotrophy features unraveled by the genomic analysis of rust fungi.</title>
        <authorList>
            <person name="Duplessis S."/>
            <person name="Cuomo C.A."/>
            <person name="Lin Y.-C."/>
            <person name="Aerts A."/>
            <person name="Tisserant E."/>
            <person name="Veneault-Fourrey C."/>
            <person name="Joly D.L."/>
            <person name="Hacquard S."/>
            <person name="Amselem J."/>
            <person name="Cantarel B.L."/>
            <person name="Chiu R."/>
            <person name="Coutinho P.M."/>
            <person name="Feau N."/>
            <person name="Field M."/>
            <person name="Frey P."/>
            <person name="Gelhaye E."/>
            <person name="Goldberg J."/>
            <person name="Grabherr M.G."/>
            <person name="Kodira C.D."/>
            <person name="Kohler A."/>
            <person name="Kuees U."/>
            <person name="Lindquist E.A."/>
            <person name="Lucas S.M."/>
            <person name="Mago R."/>
            <person name="Mauceli E."/>
            <person name="Morin E."/>
            <person name="Murat C."/>
            <person name="Pangilinan J.L."/>
            <person name="Park R."/>
            <person name="Pearson M."/>
            <person name="Quesneville H."/>
            <person name="Rouhier N."/>
            <person name="Sakthikumar S."/>
            <person name="Salamov A.A."/>
            <person name="Schmutz J."/>
            <person name="Selles B."/>
            <person name="Shapiro H."/>
            <person name="Tanguay P."/>
            <person name="Tuskan G.A."/>
            <person name="Henrissat B."/>
            <person name="Van de Peer Y."/>
            <person name="Rouze P."/>
            <person name="Ellis J.G."/>
            <person name="Dodds P.N."/>
            <person name="Schein J.E."/>
            <person name="Zhong S."/>
            <person name="Hamelin R.C."/>
            <person name="Grigoriev I.V."/>
            <person name="Szabo L.J."/>
            <person name="Martin F."/>
        </authorList>
    </citation>
    <scope>NUCLEOTIDE SEQUENCE [LARGE SCALE GENOMIC DNA]</scope>
    <source>
        <strain evidence="3">98AG31 / pathotype 3-4-7</strain>
    </source>
</reference>
<dbReference type="RefSeq" id="XP_007408902.1">
    <property type="nucleotide sequence ID" value="XM_007408840.1"/>
</dbReference>
<dbReference type="AlphaFoldDB" id="F4RII4"/>
<dbReference type="HOGENOM" id="CLU_2527940_0_0_1"/>
<dbReference type="Proteomes" id="UP000001072">
    <property type="component" value="Unassembled WGS sequence"/>
</dbReference>
<feature type="region of interest" description="Disordered" evidence="1">
    <location>
        <begin position="45"/>
        <end position="72"/>
    </location>
</feature>
<dbReference type="InParanoid" id="F4RII4"/>
<sequence>MEYLDTEHGVWVQPVMGCVQRSEVKPRSRSAYPEGVTSHTRVLTPSTLHGAHHQVPRDRSSAVFSPGHEQPGVFDSFQTGYQVL</sequence>
<name>F4RII4_MELLP</name>
<organism evidence="3">
    <name type="scientific">Melampsora larici-populina (strain 98AG31 / pathotype 3-4-7)</name>
    <name type="common">Poplar leaf rust fungus</name>
    <dbReference type="NCBI Taxonomy" id="747676"/>
    <lineage>
        <taxon>Eukaryota</taxon>
        <taxon>Fungi</taxon>
        <taxon>Dikarya</taxon>
        <taxon>Basidiomycota</taxon>
        <taxon>Pucciniomycotina</taxon>
        <taxon>Pucciniomycetes</taxon>
        <taxon>Pucciniales</taxon>
        <taxon>Melampsoraceae</taxon>
        <taxon>Melampsora</taxon>
    </lineage>
</organism>
<dbReference type="KEGG" id="mlr:MELLADRAFT_85389"/>
<evidence type="ECO:0000313" key="3">
    <source>
        <dbReference type="Proteomes" id="UP000001072"/>
    </source>
</evidence>
<dbReference type="EMBL" id="GL883103">
    <property type="protein sequence ID" value="EGG07570.1"/>
    <property type="molecule type" value="Genomic_DNA"/>
</dbReference>
<dbReference type="GeneID" id="18933831"/>
<evidence type="ECO:0000313" key="2">
    <source>
        <dbReference type="EMBL" id="EGG07570.1"/>
    </source>
</evidence>
<keyword evidence="3" id="KW-1185">Reference proteome</keyword>
<proteinExistence type="predicted"/>